<dbReference type="KEGG" id="mis:MICPUN_58888"/>
<keyword evidence="4" id="KW-1185">Reference proteome</keyword>
<feature type="compositionally biased region" description="Basic and acidic residues" evidence="2">
    <location>
        <begin position="522"/>
        <end position="547"/>
    </location>
</feature>
<evidence type="ECO:0000256" key="1">
    <source>
        <dbReference type="SAM" id="Coils"/>
    </source>
</evidence>
<feature type="region of interest" description="Disordered" evidence="2">
    <location>
        <begin position="60"/>
        <end position="174"/>
    </location>
</feature>
<dbReference type="InParanoid" id="C1E752"/>
<feature type="coiled-coil region" evidence="1">
    <location>
        <begin position="555"/>
        <end position="604"/>
    </location>
</feature>
<evidence type="ECO:0000313" key="4">
    <source>
        <dbReference type="Proteomes" id="UP000002009"/>
    </source>
</evidence>
<proteinExistence type="predicted"/>
<reference evidence="3 4" key="1">
    <citation type="journal article" date="2009" name="Science">
        <title>Green evolution and dynamic adaptations revealed by genomes of the marine picoeukaryotes Micromonas.</title>
        <authorList>
            <person name="Worden A.Z."/>
            <person name="Lee J.H."/>
            <person name="Mock T."/>
            <person name="Rouze P."/>
            <person name="Simmons M.P."/>
            <person name="Aerts A.L."/>
            <person name="Allen A.E."/>
            <person name="Cuvelier M.L."/>
            <person name="Derelle E."/>
            <person name="Everett M.V."/>
            <person name="Foulon E."/>
            <person name="Grimwood J."/>
            <person name="Gundlach H."/>
            <person name="Henrissat B."/>
            <person name="Napoli C."/>
            <person name="McDonald S.M."/>
            <person name="Parker M.S."/>
            <person name="Rombauts S."/>
            <person name="Salamov A."/>
            <person name="Von Dassow P."/>
            <person name="Badger J.H."/>
            <person name="Coutinho P.M."/>
            <person name="Demir E."/>
            <person name="Dubchak I."/>
            <person name="Gentemann C."/>
            <person name="Eikrem W."/>
            <person name="Gready J.E."/>
            <person name="John U."/>
            <person name="Lanier W."/>
            <person name="Lindquist E.A."/>
            <person name="Lucas S."/>
            <person name="Mayer K.F."/>
            <person name="Moreau H."/>
            <person name="Not F."/>
            <person name="Otillar R."/>
            <person name="Panaud O."/>
            <person name="Pangilinan J."/>
            <person name="Paulsen I."/>
            <person name="Piegu B."/>
            <person name="Poliakov A."/>
            <person name="Robbens S."/>
            <person name="Schmutz J."/>
            <person name="Toulza E."/>
            <person name="Wyss T."/>
            <person name="Zelensky A."/>
            <person name="Zhou K."/>
            <person name="Armbrust E.V."/>
            <person name="Bhattacharya D."/>
            <person name="Goodenough U.W."/>
            <person name="Van de Peer Y."/>
            <person name="Grigoriev I.V."/>
        </authorList>
    </citation>
    <scope>NUCLEOTIDE SEQUENCE [LARGE SCALE GENOMIC DNA]</scope>
    <source>
        <strain evidence="4">RCC299 / NOUM17</strain>
    </source>
</reference>
<dbReference type="OMA" id="CCAYERE"/>
<keyword evidence="1" id="KW-0175">Coiled coil</keyword>
<dbReference type="EMBL" id="CP001326">
    <property type="protein sequence ID" value="ACO63919.1"/>
    <property type="molecule type" value="Genomic_DNA"/>
</dbReference>
<sequence>MANWRTLEERRRECSLRNARMHAGRSQPALARAVVISARDERPADVPSRLSTVMWIFAGAHNSEPKGGPTMSQARRPWRPVGSTKLELMPCMRRRTNPPPAEGDAPDGDATDDDGNVDVNDARAGPPPSLPPAGLPTGAPVPNPVRSLEGMRAAAAATHVEPTSPRGAIRPKPVPKDLPACREISRMDEIIELHGECVARWHAGVRGFGTRVFTHKDCAEHAANTCCCAYEREVTTRKLRGARDALHEASAKMLLWQHRMAAAARLRHLRKRGYPAFRAWRNRSSGTAPQRKVLAMAVKVWSKRVVAKAHARWRETCRYRRRARNLLSIALASTNRRWFTRWRDAAHAAARIARITDRVVRRLARAKLAAAIDAWRARAREFISLRRRAVLAASRLGRTKLAAAFGGWSDGVAWRKRTTELVRKVAKRVVLRDVAAAWRQWRAVASRGRDRRYKTLMAGAANHAAEREQWLLAAETREKELIRGFHEQMEKSRAEAEEEARWALRRVVDGANEVARRLEREAAEARAARPKTDKSLASVRTKERSDEAAMTVTNAKRAKAKKERVRTEVKDRIEQLRRNFDAAVETAEARLKKAEEEFAEEDAFLEEHAAKAEWAERVENAERAAERAGKIARASAVAANDAKRAFERLRERRLREVENAEAFVDEEFEAIRRKFAEASKKARGGDGEENRAPGREGGAEDFRRRLAAL</sequence>
<organism evidence="3 4">
    <name type="scientific">Micromonas commoda (strain RCC299 / NOUM17 / CCMP2709)</name>
    <name type="common">Picoplanktonic green alga</name>
    <dbReference type="NCBI Taxonomy" id="296587"/>
    <lineage>
        <taxon>Eukaryota</taxon>
        <taxon>Viridiplantae</taxon>
        <taxon>Chlorophyta</taxon>
        <taxon>Mamiellophyceae</taxon>
        <taxon>Mamiellales</taxon>
        <taxon>Mamiellaceae</taxon>
        <taxon>Micromonas</taxon>
    </lineage>
</organism>
<gene>
    <name evidence="3" type="ORF">MICPUN_58888</name>
</gene>
<feature type="region of interest" description="Disordered" evidence="2">
    <location>
        <begin position="679"/>
        <end position="709"/>
    </location>
</feature>
<dbReference type="GeneID" id="8243577"/>
<dbReference type="Proteomes" id="UP000002009">
    <property type="component" value="Chromosome 5"/>
</dbReference>
<accession>C1E752</accession>
<feature type="compositionally biased region" description="Pro residues" evidence="2">
    <location>
        <begin position="125"/>
        <end position="143"/>
    </location>
</feature>
<name>C1E752_MICCC</name>
<evidence type="ECO:0000313" key="3">
    <source>
        <dbReference type="EMBL" id="ACO63919.1"/>
    </source>
</evidence>
<feature type="compositionally biased region" description="Acidic residues" evidence="2">
    <location>
        <begin position="104"/>
        <end position="116"/>
    </location>
</feature>
<evidence type="ECO:0008006" key="5">
    <source>
        <dbReference type="Google" id="ProtNLM"/>
    </source>
</evidence>
<protein>
    <recommendedName>
        <fullName evidence="5">Sfi1 spindle body domain-containing protein</fullName>
    </recommendedName>
</protein>
<dbReference type="AlphaFoldDB" id="C1E752"/>
<evidence type="ECO:0000256" key="2">
    <source>
        <dbReference type="SAM" id="MobiDB-lite"/>
    </source>
</evidence>
<dbReference type="RefSeq" id="XP_002502661.1">
    <property type="nucleotide sequence ID" value="XM_002502615.1"/>
</dbReference>
<feature type="region of interest" description="Disordered" evidence="2">
    <location>
        <begin position="522"/>
        <end position="548"/>
    </location>
</feature>